<evidence type="ECO:0000313" key="4">
    <source>
        <dbReference type="Proteomes" id="UP000007801"/>
    </source>
</evidence>
<dbReference type="GeneID" id="6495577"/>
<keyword evidence="4" id="KW-1185">Reference proteome</keyword>
<evidence type="ECO:0000256" key="1">
    <source>
        <dbReference type="ARBA" id="ARBA00007478"/>
    </source>
</evidence>
<dbReference type="OMA" id="CRLYEKN"/>
<dbReference type="Proteomes" id="UP000007801">
    <property type="component" value="Unassembled WGS sequence"/>
</dbReference>
<evidence type="ECO:0000256" key="2">
    <source>
        <dbReference type="SAM" id="Coils"/>
    </source>
</evidence>
<comment type="similarity">
    <text evidence="1">Belongs to the CDK5RAP3 family.</text>
</comment>
<proteinExistence type="inferred from homology"/>
<dbReference type="FunCoup" id="B3MIA8">
    <property type="interactions" value="1681"/>
</dbReference>
<evidence type="ECO:0008006" key="5">
    <source>
        <dbReference type="Google" id="ProtNLM"/>
    </source>
</evidence>
<reference evidence="3 4" key="1">
    <citation type="journal article" date="2007" name="Nature">
        <title>Evolution of genes and genomes on the Drosophila phylogeny.</title>
        <authorList>
            <consortium name="Drosophila 12 Genomes Consortium"/>
            <person name="Clark A.G."/>
            <person name="Eisen M.B."/>
            <person name="Smith D.R."/>
            <person name="Bergman C.M."/>
            <person name="Oliver B."/>
            <person name="Markow T.A."/>
            <person name="Kaufman T.C."/>
            <person name="Kellis M."/>
            <person name="Gelbart W."/>
            <person name="Iyer V.N."/>
            <person name="Pollard D.A."/>
            <person name="Sackton T.B."/>
            <person name="Larracuente A.M."/>
            <person name="Singh N.D."/>
            <person name="Abad J.P."/>
            <person name="Abt D.N."/>
            <person name="Adryan B."/>
            <person name="Aguade M."/>
            <person name="Akashi H."/>
            <person name="Anderson W.W."/>
            <person name="Aquadro C.F."/>
            <person name="Ardell D.H."/>
            <person name="Arguello R."/>
            <person name="Artieri C.G."/>
            <person name="Barbash D.A."/>
            <person name="Barker D."/>
            <person name="Barsanti P."/>
            <person name="Batterham P."/>
            <person name="Batzoglou S."/>
            <person name="Begun D."/>
            <person name="Bhutkar A."/>
            <person name="Blanco E."/>
            <person name="Bosak S.A."/>
            <person name="Bradley R.K."/>
            <person name="Brand A.D."/>
            <person name="Brent M.R."/>
            <person name="Brooks A.N."/>
            <person name="Brown R.H."/>
            <person name="Butlin R.K."/>
            <person name="Caggese C."/>
            <person name="Calvi B.R."/>
            <person name="Bernardo de Carvalho A."/>
            <person name="Caspi A."/>
            <person name="Castrezana S."/>
            <person name="Celniker S.E."/>
            <person name="Chang J.L."/>
            <person name="Chapple C."/>
            <person name="Chatterji S."/>
            <person name="Chinwalla A."/>
            <person name="Civetta A."/>
            <person name="Clifton S.W."/>
            <person name="Comeron J.M."/>
            <person name="Costello J.C."/>
            <person name="Coyne J.A."/>
            <person name="Daub J."/>
            <person name="David R.G."/>
            <person name="Delcher A.L."/>
            <person name="Delehaunty K."/>
            <person name="Do C.B."/>
            <person name="Ebling H."/>
            <person name="Edwards K."/>
            <person name="Eickbush T."/>
            <person name="Evans J.D."/>
            <person name="Filipski A."/>
            <person name="Findeiss S."/>
            <person name="Freyhult E."/>
            <person name="Fulton L."/>
            <person name="Fulton R."/>
            <person name="Garcia A.C."/>
            <person name="Gardiner A."/>
            <person name="Garfield D.A."/>
            <person name="Garvin B.E."/>
            <person name="Gibson G."/>
            <person name="Gilbert D."/>
            <person name="Gnerre S."/>
            <person name="Godfrey J."/>
            <person name="Good R."/>
            <person name="Gotea V."/>
            <person name="Gravely B."/>
            <person name="Greenberg A.J."/>
            <person name="Griffiths-Jones S."/>
            <person name="Gross S."/>
            <person name="Guigo R."/>
            <person name="Gustafson E.A."/>
            <person name="Haerty W."/>
            <person name="Hahn M.W."/>
            <person name="Halligan D.L."/>
            <person name="Halpern A.L."/>
            <person name="Halter G.M."/>
            <person name="Han M.V."/>
            <person name="Heger A."/>
            <person name="Hillier L."/>
            <person name="Hinrichs A.S."/>
            <person name="Holmes I."/>
            <person name="Hoskins R.A."/>
            <person name="Hubisz M.J."/>
            <person name="Hultmark D."/>
            <person name="Huntley M.A."/>
            <person name="Jaffe D.B."/>
            <person name="Jagadeeshan S."/>
            <person name="Jeck W.R."/>
            <person name="Johnson J."/>
            <person name="Jones C.D."/>
            <person name="Jordan W.C."/>
            <person name="Karpen G.H."/>
            <person name="Kataoka E."/>
            <person name="Keightley P.D."/>
            <person name="Kheradpour P."/>
            <person name="Kirkness E.F."/>
            <person name="Koerich L.B."/>
            <person name="Kristiansen K."/>
            <person name="Kudrna D."/>
            <person name="Kulathinal R.J."/>
            <person name="Kumar S."/>
            <person name="Kwok R."/>
            <person name="Lander E."/>
            <person name="Langley C.H."/>
            <person name="Lapoint R."/>
            <person name="Lazzaro B.P."/>
            <person name="Lee S.J."/>
            <person name="Levesque L."/>
            <person name="Li R."/>
            <person name="Lin C.F."/>
            <person name="Lin M.F."/>
            <person name="Lindblad-Toh K."/>
            <person name="Llopart A."/>
            <person name="Long M."/>
            <person name="Low L."/>
            <person name="Lozovsky E."/>
            <person name="Lu J."/>
            <person name="Luo M."/>
            <person name="Machado C.A."/>
            <person name="Makalowski W."/>
            <person name="Marzo M."/>
            <person name="Matsuda M."/>
            <person name="Matzkin L."/>
            <person name="McAllister B."/>
            <person name="McBride C.S."/>
            <person name="McKernan B."/>
            <person name="McKernan K."/>
            <person name="Mendez-Lago M."/>
            <person name="Minx P."/>
            <person name="Mollenhauer M.U."/>
            <person name="Montooth K."/>
            <person name="Mount S.M."/>
            <person name="Mu X."/>
            <person name="Myers E."/>
            <person name="Negre B."/>
            <person name="Newfeld S."/>
            <person name="Nielsen R."/>
            <person name="Noor M.A."/>
            <person name="O'Grady P."/>
            <person name="Pachter L."/>
            <person name="Papaceit M."/>
            <person name="Parisi M.J."/>
            <person name="Parisi M."/>
            <person name="Parts L."/>
            <person name="Pedersen J.S."/>
            <person name="Pesole G."/>
            <person name="Phillippy A.M."/>
            <person name="Ponting C.P."/>
            <person name="Pop M."/>
            <person name="Porcelli D."/>
            <person name="Powell J.R."/>
            <person name="Prohaska S."/>
            <person name="Pruitt K."/>
            <person name="Puig M."/>
            <person name="Quesneville H."/>
            <person name="Ram K.R."/>
            <person name="Rand D."/>
            <person name="Rasmussen M.D."/>
            <person name="Reed L.K."/>
            <person name="Reenan R."/>
            <person name="Reily A."/>
            <person name="Remington K.A."/>
            <person name="Rieger T.T."/>
            <person name="Ritchie M.G."/>
            <person name="Robin C."/>
            <person name="Rogers Y.H."/>
            <person name="Rohde C."/>
            <person name="Rozas J."/>
            <person name="Rubenfield M.J."/>
            <person name="Ruiz A."/>
            <person name="Russo S."/>
            <person name="Salzberg S.L."/>
            <person name="Sanchez-Gracia A."/>
            <person name="Saranga D.J."/>
            <person name="Sato H."/>
            <person name="Schaeffer S.W."/>
            <person name="Schatz M.C."/>
            <person name="Schlenke T."/>
            <person name="Schwartz R."/>
            <person name="Segarra C."/>
            <person name="Singh R.S."/>
            <person name="Sirot L."/>
            <person name="Sirota M."/>
            <person name="Sisneros N.B."/>
            <person name="Smith C.D."/>
            <person name="Smith T.F."/>
            <person name="Spieth J."/>
            <person name="Stage D.E."/>
            <person name="Stark A."/>
            <person name="Stephan W."/>
            <person name="Strausberg R.L."/>
            <person name="Strempel S."/>
            <person name="Sturgill D."/>
            <person name="Sutton G."/>
            <person name="Sutton G.G."/>
            <person name="Tao W."/>
            <person name="Teichmann S."/>
            <person name="Tobari Y.N."/>
            <person name="Tomimura Y."/>
            <person name="Tsolas J.M."/>
            <person name="Valente V.L."/>
            <person name="Venter E."/>
            <person name="Venter J.C."/>
            <person name="Vicario S."/>
            <person name="Vieira F.G."/>
            <person name="Vilella A.J."/>
            <person name="Villasante A."/>
            <person name="Walenz B."/>
            <person name="Wang J."/>
            <person name="Wasserman M."/>
            <person name="Watts T."/>
            <person name="Wilson D."/>
            <person name="Wilson R.K."/>
            <person name="Wing R.A."/>
            <person name="Wolfner M.F."/>
            <person name="Wong A."/>
            <person name="Wong G.K."/>
            <person name="Wu C.I."/>
            <person name="Wu G."/>
            <person name="Yamamoto D."/>
            <person name="Yang H.P."/>
            <person name="Yang S.P."/>
            <person name="Yorke J.A."/>
            <person name="Yoshida K."/>
            <person name="Zdobnov E."/>
            <person name="Zhang P."/>
            <person name="Zhang Y."/>
            <person name="Zimin A.V."/>
            <person name="Baldwin J."/>
            <person name="Abdouelleil A."/>
            <person name="Abdulkadir J."/>
            <person name="Abebe A."/>
            <person name="Abera B."/>
            <person name="Abreu J."/>
            <person name="Acer S.C."/>
            <person name="Aftuck L."/>
            <person name="Alexander A."/>
            <person name="An P."/>
            <person name="Anderson E."/>
            <person name="Anderson S."/>
            <person name="Arachi H."/>
            <person name="Azer M."/>
            <person name="Bachantsang P."/>
            <person name="Barry A."/>
            <person name="Bayul T."/>
            <person name="Berlin A."/>
            <person name="Bessette D."/>
            <person name="Bloom T."/>
            <person name="Blye J."/>
            <person name="Boguslavskiy L."/>
            <person name="Bonnet C."/>
            <person name="Boukhgalter B."/>
            <person name="Bourzgui I."/>
            <person name="Brown A."/>
            <person name="Cahill P."/>
            <person name="Channer S."/>
            <person name="Cheshatsang Y."/>
            <person name="Chuda L."/>
            <person name="Citroen M."/>
            <person name="Collymore A."/>
            <person name="Cooke P."/>
            <person name="Costello M."/>
            <person name="D'Aco K."/>
            <person name="Daza R."/>
            <person name="De Haan G."/>
            <person name="DeGray S."/>
            <person name="DeMaso C."/>
            <person name="Dhargay N."/>
            <person name="Dooley K."/>
            <person name="Dooley E."/>
            <person name="Doricent M."/>
            <person name="Dorje P."/>
            <person name="Dorjee K."/>
            <person name="Dupes A."/>
            <person name="Elong R."/>
            <person name="Falk J."/>
            <person name="Farina A."/>
            <person name="Faro S."/>
            <person name="Ferguson D."/>
            <person name="Fisher S."/>
            <person name="Foley C.D."/>
            <person name="Franke A."/>
            <person name="Friedrich D."/>
            <person name="Gadbois L."/>
            <person name="Gearin G."/>
            <person name="Gearin C.R."/>
            <person name="Giannoukos G."/>
            <person name="Goode T."/>
            <person name="Graham J."/>
            <person name="Grandbois E."/>
            <person name="Grewal S."/>
            <person name="Gyaltsen K."/>
            <person name="Hafez N."/>
            <person name="Hagos B."/>
            <person name="Hall J."/>
            <person name="Henson C."/>
            <person name="Hollinger A."/>
            <person name="Honan T."/>
            <person name="Huard M.D."/>
            <person name="Hughes L."/>
            <person name="Hurhula B."/>
            <person name="Husby M.E."/>
            <person name="Kamat A."/>
            <person name="Kanga B."/>
            <person name="Kashin S."/>
            <person name="Khazanovich D."/>
            <person name="Kisner P."/>
            <person name="Lance K."/>
            <person name="Lara M."/>
            <person name="Lee W."/>
            <person name="Lennon N."/>
            <person name="Letendre F."/>
            <person name="LeVine R."/>
            <person name="Lipovsky A."/>
            <person name="Liu X."/>
            <person name="Liu J."/>
            <person name="Liu S."/>
            <person name="Lokyitsang T."/>
            <person name="Lokyitsang Y."/>
            <person name="Lubonja R."/>
            <person name="Lui A."/>
            <person name="MacDonald P."/>
            <person name="Magnisalis V."/>
            <person name="Maru K."/>
            <person name="Matthews C."/>
            <person name="McCusker W."/>
            <person name="McDonough S."/>
            <person name="Mehta T."/>
            <person name="Meldrim J."/>
            <person name="Meneus L."/>
            <person name="Mihai O."/>
            <person name="Mihalev A."/>
            <person name="Mihova T."/>
            <person name="Mittelman R."/>
            <person name="Mlenga V."/>
            <person name="Montmayeur A."/>
            <person name="Mulrain L."/>
            <person name="Navidi A."/>
            <person name="Naylor J."/>
            <person name="Negash T."/>
            <person name="Nguyen T."/>
            <person name="Nguyen N."/>
            <person name="Nicol R."/>
            <person name="Norbu C."/>
            <person name="Norbu N."/>
            <person name="Novod N."/>
            <person name="O'Neill B."/>
            <person name="Osman S."/>
            <person name="Markiewicz E."/>
            <person name="Oyono O.L."/>
            <person name="Patti C."/>
            <person name="Phunkhang P."/>
            <person name="Pierre F."/>
            <person name="Priest M."/>
            <person name="Raghuraman S."/>
            <person name="Rege F."/>
            <person name="Reyes R."/>
            <person name="Rise C."/>
            <person name="Rogov P."/>
            <person name="Ross K."/>
            <person name="Ryan E."/>
            <person name="Settipalli S."/>
            <person name="Shea T."/>
            <person name="Sherpa N."/>
            <person name="Shi L."/>
            <person name="Shih D."/>
            <person name="Sparrow T."/>
            <person name="Spaulding J."/>
            <person name="Stalker J."/>
            <person name="Stange-Thomann N."/>
            <person name="Stavropoulos S."/>
            <person name="Stone C."/>
            <person name="Strader C."/>
            <person name="Tesfaye S."/>
            <person name="Thomson T."/>
            <person name="Thoulutsang Y."/>
            <person name="Thoulutsang D."/>
            <person name="Topham K."/>
            <person name="Topping I."/>
            <person name="Tsamla T."/>
            <person name="Vassiliev H."/>
            <person name="Vo A."/>
            <person name="Wangchuk T."/>
            <person name="Wangdi T."/>
            <person name="Weiand M."/>
            <person name="Wilkinson J."/>
            <person name="Wilson A."/>
            <person name="Yadav S."/>
            <person name="Young G."/>
            <person name="Yu Q."/>
            <person name="Zembek L."/>
            <person name="Zhong D."/>
            <person name="Zimmer A."/>
            <person name="Zwirko Z."/>
            <person name="Jaffe D.B."/>
            <person name="Alvarez P."/>
            <person name="Brockman W."/>
            <person name="Butler J."/>
            <person name="Chin C."/>
            <person name="Gnerre S."/>
            <person name="Grabherr M."/>
            <person name="Kleber M."/>
            <person name="Mauceli E."/>
            <person name="MacCallum I."/>
        </authorList>
    </citation>
    <scope>NUCLEOTIDE SEQUENCE [LARGE SCALE GENOMIC DNA]</scope>
    <source>
        <strain evidence="4">Tucson 14024-0371.13</strain>
    </source>
</reference>
<dbReference type="KEGG" id="dan:6495577"/>
<dbReference type="InParanoid" id="B3MIA8"/>
<dbReference type="HOGENOM" id="CLU_025645_1_0_1"/>
<dbReference type="EMBL" id="CH902619">
    <property type="protein sequence ID" value="EDV35953.1"/>
    <property type="molecule type" value="Genomic_DNA"/>
</dbReference>
<dbReference type="OrthoDB" id="340432at2759"/>
<sequence>MNESEIPIDIHTLKLQDWLVSRRIVPKNVQREIKEIHTKISNALQDMPSNEQLIKLLARTNINYYHVKEIIEILKQTEKDTKSVFGTYGSQRMKDWQEISRLYEKNATYLAETAQIFVRNVNYEIPGVRKQMTKLEQQTDESLKRAHDLNKPETQLLAEHAALLDQLGVKGENLHTEFLEVLSGLPDLYAKSLQGIGTIQAGIDLYAEVSGQKQSLPILSHLVEFGNTTVYQYIHKEAPLVVEEPPIRLNLSEGAAPKDSDNAATEIDFGTIDFGTDDNGGTSSTVSAEIIDYGDFGNVDMQENDGGGIDWGIESAPTDAVEINFDIPVEEYGIVVEGTGMDGGTAKGDQAYTLLDSPNYRDRFLDEIYELESFLKLRLYELKQLESSSDIMFSLMDNIATHDAESINKILRNVEKLIQQTSDEQTRHLFQLKHSPKYANLLASKLQQMTKAVEKLRSNREALKQRAVELREQRQELNPVLEELIAQTRTLQGHIEKDISKRYKNRIVNLMGGVN</sequence>
<feature type="coiled-coil region" evidence="2">
    <location>
        <begin position="404"/>
        <end position="473"/>
    </location>
</feature>
<dbReference type="PANTHER" id="PTHR14894:SF0">
    <property type="entry name" value="CDK5 REGULATORY SUBUNIT-ASSOCIATED PROTEIN 3"/>
    <property type="match status" value="1"/>
</dbReference>
<dbReference type="GO" id="GO:0007346">
    <property type="term" value="P:regulation of mitotic cell cycle"/>
    <property type="evidence" value="ECO:0007669"/>
    <property type="project" value="TreeGrafter"/>
</dbReference>
<dbReference type="PANTHER" id="PTHR14894">
    <property type="entry name" value="CDK5 REGULATORY SUBUNIT-ASSOCIATED PROTEIN 3"/>
    <property type="match status" value="1"/>
</dbReference>
<gene>
    <name evidence="3" type="primary">Dana\GF12730</name>
    <name evidence="3" type="synonym">dana_GLEANR_12747</name>
    <name evidence="3" type="ORF">GF12730</name>
</gene>
<evidence type="ECO:0000313" key="3">
    <source>
        <dbReference type="EMBL" id="EDV35953.1"/>
    </source>
</evidence>
<dbReference type="Pfam" id="PF05600">
    <property type="entry name" value="CDK5RAP3"/>
    <property type="match status" value="1"/>
</dbReference>
<keyword evidence="2" id="KW-0175">Coiled coil</keyword>
<name>B3MIA8_DROAN</name>
<dbReference type="SMR" id="B3MIA8"/>
<dbReference type="GO" id="GO:0012505">
    <property type="term" value="C:endomembrane system"/>
    <property type="evidence" value="ECO:0007669"/>
    <property type="project" value="TreeGrafter"/>
</dbReference>
<dbReference type="STRING" id="7217.B3MIA8"/>
<dbReference type="eggNOG" id="KOG2607">
    <property type="taxonomic scope" value="Eukaryota"/>
</dbReference>
<dbReference type="AlphaFoldDB" id="B3MIA8"/>
<dbReference type="InterPro" id="IPR008491">
    <property type="entry name" value="CDK5RAP3"/>
</dbReference>
<protein>
    <recommendedName>
        <fullName evidence="5">CDK5RAP3-like protein</fullName>
    </recommendedName>
</protein>
<dbReference type="PhylomeDB" id="B3MIA8"/>
<accession>B3MIA8</accession>
<organism evidence="3 4">
    <name type="scientific">Drosophila ananassae</name>
    <name type="common">Fruit fly</name>
    <dbReference type="NCBI Taxonomy" id="7217"/>
    <lineage>
        <taxon>Eukaryota</taxon>
        <taxon>Metazoa</taxon>
        <taxon>Ecdysozoa</taxon>
        <taxon>Arthropoda</taxon>
        <taxon>Hexapoda</taxon>
        <taxon>Insecta</taxon>
        <taxon>Pterygota</taxon>
        <taxon>Neoptera</taxon>
        <taxon>Endopterygota</taxon>
        <taxon>Diptera</taxon>
        <taxon>Brachycera</taxon>
        <taxon>Muscomorpha</taxon>
        <taxon>Ephydroidea</taxon>
        <taxon>Drosophilidae</taxon>
        <taxon>Drosophila</taxon>
        <taxon>Sophophora</taxon>
    </lineage>
</organism>